<dbReference type="InterPro" id="IPR009057">
    <property type="entry name" value="Homeodomain-like_sf"/>
</dbReference>
<accession>A0ABS7PYH3</accession>
<dbReference type="EMBL" id="JAINVV010000017">
    <property type="protein sequence ID" value="MBY8826419.1"/>
    <property type="molecule type" value="Genomic_DNA"/>
</dbReference>
<dbReference type="SUPFAM" id="SSF46689">
    <property type="entry name" value="Homeodomain-like"/>
    <property type="match status" value="2"/>
</dbReference>
<evidence type="ECO:0000313" key="6">
    <source>
        <dbReference type="EMBL" id="MBY8826419.1"/>
    </source>
</evidence>
<dbReference type="InterPro" id="IPR050204">
    <property type="entry name" value="AraC_XylS_family_regulators"/>
</dbReference>
<protein>
    <submittedName>
        <fullName evidence="6">Helix-turn-helix transcriptional regulator</fullName>
    </submittedName>
</protein>
<dbReference type="SUPFAM" id="SSF51182">
    <property type="entry name" value="RmlC-like cupins"/>
    <property type="match status" value="1"/>
</dbReference>
<reference evidence="6 7" key="1">
    <citation type="submission" date="2021-08" db="EMBL/GenBank/DDBJ databases">
        <authorList>
            <person name="Tuo L."/>
        </authorList>
    </citation>
    <scope>NUCLEOTIDE SEQUENCE [LARGE SCALE GENOMIC DNA]</scope>
    <source>
        <strain evidence="6 7">JCM 31229</strain>
    </source>
</reference>
<keyword evidence="1" id="KW-0805">Transcription regulation</keyword>
<keyword evidence="7" id="KW-1185">Reference proteome</keyword>
<sequence>MHDALVRVTRHGRGALPRHRHATGYVAVVLAGGYVEAGDRGRWLAGPGTVIVHGAHEAHCDAFQAGETIVLNLPALPTFERGAGLIDDPDRAMRLAERDPAAATAFVAGHLRPGARRFADWPDLLADAMGGDPALSITDWADAMGLSPASVSRGFHRAFGVSPKRFRMEVRVRRALRAITRTDEPLAELAADLGFADQAHMTRALRSITGTTPAGLRAKSVQSKAPHPR</sequence>
<dbReference type="Gene3D" id="2.60.120.10">
    <property type="entry name" value="Jelly Rolls"/>
    <property type="match status" value="1"/>
</dbReference>
<dbReference type="InterPro" id="IPR018060">
    <property type="entry name" value="HTH_AraC"/>
</dbReference>
<evidence type="ECO:0000256" key="2">
    <source>
        <dbReference type="ARBA" id="ARBA00023125"/>
    </source>
</evidence>
<feature type="region of interest" description="Disordered" evidence="4">
    <location>
        <begin position="208"/>
        <end position="229"/>
    </location>
</feature>
<evidence type="ECO:0000259" key="5">
    <source>
        <dbReference type="PROSITE" id="PS01124"/>
    </source>
</evidence>
<dbReference type="InterPro" id="IPR011051">
    <property type="entry name" value="RmlC_Cupin_sf"/>
</dbReference>
<feature type="domain" description="HTH araC/xylS-type" evidence="5">
    <location>
        <begin position="132"/>
        <end position="219"/>
    </location>
</feature>
<dbReference type="SMART" id="SM00342">
    <property type="entry name" value="HTH_ARAC"/>
    <property type="match status" value="1"/>
</dbReference>
<dbReference type="Gene3D" id="1.10.10.60">
    <property type="entry name" value="Homeodomain-like"/>
    <property type="match status" value="1"/>
</dbReference>
<gene>
    <name evidence="6" type="ORF">K7G82_29210</name>
</gene>
<dbReference type="Pfam" id="PF12833">
    <property type="entry name" value="HTH_18"/>
    <property type="match status" value="1"/>
</dbReference>
<evidence type="ECO:0000256" key="4">
    <source>
        <dbReference type="SAM" id="MobiDB-lite"/>
    </source>
</evidence>
<dbReference type="InterPro" id="IPR014710">
    <property type="entry name" value="RmlC-like_jellyroll"/>
</dbReference>
<comment type="caution">
    <text evidence="6">The sequence shown here is derived from an EMBL/GenBank/DDBJ whole genome shotgun (WGS) entry which is preliminary data.</text>
</comment>
<dbReference type="PROSITE" id="PS01124">
    <property type="entry name" value="HTH_ARAC_FAMILY_2"/>
    <property type="match status" value="1"/>
</dbReference>
<organism evidence="6 7">
    <name type="scientific">Sphingomonas colocasiae</name>
    <dbReference type="NCBI Taxonomy" id="1848973"/>
    <lineage>
        <taxon>Bacteria</taxon>
        <taxon>Pseudomonadati</taxon>
        <taxon>Pseudomonadota</taxon>
        <taxon>Alphaproteobacteria</taxon>
        <taxon>Sphingomonadales</taxon>
        <taxon>Sphingomonadaceae</taxon>
        <taxon>Sphingomonas</taxon>
    </lineage>
</organism>
<evidence type="ECO:0000313" key="7">
    <source>
        <dbReference type="Proteomes" id="UP000706039"/>
    </source>
</evidence>
<evidence type="ECO:0000256" key="1">
    <source>
        <dbReference type="ARBA" id="ARBA00023015"/>
    </source>
</evidence>
<dbReference type="PANTHER" id="PTHR46796">
    <property type="entry name" value="HTH-TYPE TRANSCRIPTIONAL ACTIVATOR RHAS-RELATED"/>
    <property type="match status" value="1"/>
</dbReference>
<evidence type="ECO:0000256" key="3">
    <source>
        <dbReference type="ARBA" id="ARBA00023163"/>
    </source>
</evidence>
<dbReference type="Proteomes" id="UP000706039">
    <property type="component" value="Unassembled WGS sequence"/>
</dbReference>
<name>A0ABS7PYH3_9SPHN</name>
<keyword evidence="2" id="KW-0238">DNA-binding</keyword>
<proteinExistence type="predicted"/>
<dbReference type="RefSeq" id="WP_222994040.1">
    <property type="nucleotide sequence ID" value="NZ_JAINVV010000017.1"/>
</dbReference>
<keyword evidence="3" id="KW-0804">Transcription</keyword>